<feature type="region of interest" description="Disordered" evidence="1">
    <location>
        <begin position="416"/>
        <end position="507"/>
    </location>
</feature>
<feature type="region of interest" description="Disordered" evidence="1">
    <location>
        <begin position="167"/>
        <end position="199"/>
    </location>
</feature>
<protein>
    <recommendedName>
        <fullName evidence="2">C2H2-type domain-containing protein</fullName>
    </recommendedName>
</protein>
<evidence type="ECO:0000313" key="3">
    <source>
        <dbReference type="EnsemblMetazoa" id="tetur20g01320.1"/>
    </source>
</evidence>
<sequence length="1026" mass="114514">MVSTHVKTETDSHDSDNLISLHVNGLSIYEPTRGQIIKTWKVPSSNGYYFHRVEFVSHSHHVEFVPRDKQPIDQVKENPTLHSLLIDHTLVTKPPPEDDFPDTKTQPTANFTSVIKRTQSCFGGSSKSAAPVSSTSVITNVNSNRISIDDNNDKNNNLIDIAESSNSSNSIAGGVSNNTEKANFNNHSSTSANTNNIDHTKNVPVVPENNVDNLDPNTVNSISSVNDFTNVIEPNKRSITSEESEGPRGIESDFRLQRIYGVVDKKIVRFGSYTVMERRRKHGAKVSPDPEIFNDIENASDWGEEEILPKANDLTKKQISSIKKAMAKGRLFNMGASVIVKLFPKFSTQSIVTSTGKVKVNGYRCPLCSESDANRRKIIRHIETEHTMNQIICIDCKSIFTTDHSARFHICSDKKEVNNRSKPGPQSEATSASDTARESNQSPAINNEIDKNDHEMLSHTDDHHQQNSAVKQRTGTENVSEVCESNSHNQSRLETLPSDENSLEKQSSSLELLLEHNYGAGGYEDSNLDGASQCAEDDFLSIQDIGDASIEDEVDSNKKSEDRNYTPNIKNTFLERYHGTIDKRLARTASNAVIQRRKNNVSLIQPDPNVFTDLDGVEEWDEKDIIPNSRELTSSDINRIKKGIKNGKLYNIGASLLVKIFPSLSSVNYTTKTGLIRNAGYKCPLCPKENNIKRKLFRHIEADHTMSLIICTLCRALFTSEHNSKSHQCTIRPSTRASSTQNDQDHESEVLQPINSSDVKDNPTTFITTIINSNKSNITGNVSSINKHNDTPYPSDGFSGSVIRTPSKSNNGEFSFNFPKLTDTVAYQPDRGIKRKLSPYDSRSSTYYNNQGVSSKGNNDFGESDSEEDSSSSSIIEEEDSEQESNLSLVNKTNVSSMLQNINDDSWSWTYDYQTSKTNALADLDSSLNDDEMINLEEADESLKRIFGQIDSTQLPTRTRNCVTKRQDYVKHIQPEPSIFSDLEGVEEWKPNEVIPAPGELTNEDIRRIKKESEGTLRAISKLVIP</sequence>
<reference evidence="4" key="1">
    <citation type="submission" date="2011-08" db="EMBL/GenBank/DDBJ databases">
        <authorList>
            <person name="Rombauts S."/>
        </authorList>
    </citation>
    <scope>NUCLEOTIDE SEQUENCE</scope>
    <source>
        <strain evidence="4">London</strain>
    </source>
</reference>
<proteinExistence type="predicted"/>
<dbReference type="HOGENOM" id="CLU_295163_0_0_1"/>
<keyword evidence="4" id="KW-1185">Reference proteome</keyword>
<feature type="region of interest" description="Disordered" evidence="1">
    <location>
        <begin position="835"/>
        <end position="888"/>
    </location>
</feature>
<dbReference type="OrthoDB" id="10689724at2759"/>
<gene>
    <name evidence="3" type="primary">107366991</name>
</gene>
<feature type="compositionally biased region" description="Acidic residues" evidence="1">
    <location>
        <begin position="862"/>
        <end position="883"/>
    </location>
</feature>
<name>T1KSY9_TETUR</name>
<reference evidence="3" key="2">
    <citation type="submission" date="2015-06" db="UniProtKB">
        <authorList>
            <consortium name="EnsemblMetazoa"/>
        </authorList>
    </citation>
    <scope>IDENTIFICATION</scope>
</reference>
<dbReference type="EMBL" id="CAEY01000513">
    <property type="status" value="NOT_ANNOTATED_CDS"/>
    <property type="molecule type" value="Genomic_DNA"/>
</dbReference>
<dbReference type="EnsemblMetazoa" id="tetur20g01320.1">
    <property type="protein sequence ID" value="tetur20g01320.1"/>
    <property type="gene ID" value="tetur20g01320"/>
</dbReference>
<feature type="region of interest" description="Disordered" evidence="1">
    <location>
        <begin position="777"/>
        <end position="815"/>
    </location>
</feature>
<evidence type="ECO:0000256" key="1">
    <source>
        <dbReference type="SAM" id="MobiDB-lite"/>
    </source>
</evidence>
<feature type="region of interest" description="Disordered" evidence="1">
    <location>
        <begin position="725"/>
        <end position="759"/>
    </location>
</feature>
<organism evidence="3 4">
    <name type="scientific">Tetranychus urticae</name>
    <name type="common">Two-spotted spider mite</name>
    <dbReference type="NCBI Taxonomy" id="32264"/>
    <lineage>
        <taxon>Eukaryota</taxon>
        <taxon>Metazoa</taxon>
        <taxon>Ecdysozoa</taxon>
        <taxon>Arthropoda</taxon>
        <taxon>Chelicerata</taxon>
        <taxon>Arachnida</taxon>
        <taxon>Acari</taxon>
        <taxon>Acariformes</taxon>
        <taxon>Trombidiformes</taxon>
        <taxon>Prostigmata</taxon>
        <taxon>Eleutherengona</taxon>
        <taxon>Raphignathae</taxon>
        <taxon>Tetranychoidea</taxon>
        <taxon>Tetranychidae</taxon>
        <taxon>Tetranychus</taxon>
    </lineage>
</organism>
<dbReference type="AlphaFoldDB" id="T1KSY9"/>
<feature type="domain" description="C2H2-type" evidence="2">
    <location>
        <begin position="681"/>
        <end position="704"/>
    </location>
</feature>
<evidence type="ECO:0000259" key="2">
    <source>
        <dbReference type="SMART" id="SM00355"/>
    </source>
</evidence>
<dbReference type="SMART" id="SM00355">
    <property type="entry name" value="ZnF_C2H2"/>
    <property type="match status" value="2"/>
</dbReference>
<feature type="compositionally biased region" description="Polar residues" evidence="1">
    <location>
        <begin position="802"/>
        <end position="814"/>
    </location>
</feature>
<evidence type="ECO:0000313" key="4">
    <source>
        <dbReference type="Proteomes" id="UP000015104"/>
    </source>
</evidence>
<feature type="compositionally biased region" description="Polar residues" evidence="1">
    <location>
        <begin position="726"/>
        <end position="742"/>
    </location>
</feature>
<dbReference type="Gene3D" id="3.30.160.60">
    <property type="entry name" value="Classic Zinc Finger"/>
    <property type="match status" value="2"/>
</dbReference>
<feature type="compositionally biased region" description="Polar residues" evidence="1">
    <location>
        <begin position="841"/>
        <end position="858"/>
    </location>
</feature>
<feature type="compositionally biased region" description="Polar residues" evidence="1">
    <location>
        <begin position="427"/>
        <end position="445"/>
    </location>
</feature>
<feature type="domain" description="C2H2-type" evidence="2">
    <location>
        <begin position="363"/>
        <end position="386"/>
    </location>
</feature>
<feature type="compositionally biased region" description="Polar residues" evidence="1">
    <location>
        <begin position="466"/>
        <end position="493"/>
    </location>
</feature>
<dbReference type="InterPro" id="IPR013087">
    <property type="entry name" value="Znf_C2H2_type"/>
</dbReference>
<feature type="compositionally biased region" description="Basic and acidic residues" evidence="1">
    <location>
        <begin position="448"/>
        <end position="465"/>
    </location>
</feature>
<dbReference type="Proteomes" id="UP000015104">
    <property type="component" value="Unassembled WGS sequence"/>
</dbReference>
<accession>T1KSY9</accession>